<comment type="caution">
    <text evidence="1">The sequence shown here is derived from an EMBL/GenBank/DDBJ whole genome shotgun (WGS) entry which is preliminary data.</text>
</comment>
<evidence type="ECO:0000313" key="2">
    <source>
        <dbReference type="Proteomes" id="UP000709437"/>
    </source>
</evidence>
<sequence>MVLPTGGSKRLKGNALSLKIDGVDYWMDITSCKVTNDDADSKVVTFYDAANGGGKAYTLEITAIQSLASTSFWRYAWENVGKSVPYIYAPAGNADAPTADQPWFIGTVTIGAPPELGGDAGEDEEYTTDLKWKTDGKPALTIAKPAAG</sequence>
<dbReference type="EMBL" id="JAHEWX010000010">
    <property type="protein sequence ID" value="MBT1542015.1"/>
    <property type="molecule type" value="Genomic_DNA"/>
</dbReference>
<organism evidence="1 2">
    <name type="scientific">Curtobacterium flaccumfaciens pv. flaccumfaciens</name>
    <dbReference type="NCBI Taxonomy" id="138532"/>
    <lineage>
        <taxon>Bacteria</taxon>
        <taxon>Bacillati</taxon>
        <taxon>Actinomycetota</taxon>
        <taxon>Actinomycetes</taxon>
        <taxon>Micrococcales</taxon>
        <taxon>Microbacteriaceae</taxon>
        <taxon>Curtobacterium</taxon>
    </lineage>
</organism>
<reference evidence="1" key="1">
    <citation type="submission" date="2021-05" db="EMBL/GenBank/DDBJ databases">
        <title>Whole genome sequence of Curtobacterium flaccumfaciens pv. flaccumfaciens strain CFBP 3417.</title>
        <authorList>
            <person name="Osdaghi E."/>
            <person name="Taghouti G."/>
            <person name="Portier P."/>
            <person name="Fazliarab A."/>
            <person name="Taghavi S.M."/>
            <person name="Briand M."/>
            <person name="Le-Saux M."/>
            <person name="Jacques M.-A."/>
        </authorList>
    </citation>
    <scope>NUCLEOTIDE SEQUENCE</scope>
    <source>
        <strain evidence="1">CFBP 3417</strain>
    </source>
</reference>
<dbReference type="AlphaFoldDB" id="A0A9Q2W4B2"/>
<name>A0A9Q2W4B2_9MICO</name>
<gene>
    <name evidence="1" type="ORF">KK103_09595</name>
</gene>
<proteinExistence type="predicted"/>
<protein>
    <submittedName>
        <fullName evidence="1">Uncharacterized protein</fullName>
    </submittedName>
</protein>
<evidence type="ECO:0000313" key="1">
    <source>
        <dbReference type="EMBL" id="MBT1542015.1"/>
    </source>
</evidence>
<dbReference type="RefSeq" id="WP_214563096.1">
    <property type="nucleotide sequence ID" value="NZ_JAHEWX010000010.1"/>
</dbReference>
<dbReference type="Proteomes" id="UP000709437">
    <property type="component" value="Unassembled WGS sequence"/>
</dbReference>
<accession>A0A9Q2W4B2</accession>